<gene>
    <name evidence="1" type="primary">Nfu_g_1_022883</name>
</gene>
<proteinExistence type="predicted"/>
<dbReference type="AlphaFoldDB" id="A0A1A8MEL0"/>
<dbReference type="EMBL" id="HAEF01014104">
    <property type="protein sequence ID" value="SBR55263.1"/>
    <property type="molecule type" value="Transcribed_RNA"/>
</dbReference>
<reference evidence="1" key="2">
    <citation type="submission" date="2016-06" db="EMBL/GenBank/DDBJ databases">
        <title>The genome of a short-lived fish provides insights into sex chromosome evolution and the genetic control of aging.</title>
        <authorList>
            <person name="Reichwald K."/>
            <person name="Felder M."/>
            <person name="Petzold A."/>
            <person name="Koch P."/>
            <person name="Groth M."/>
            <person name="Platzer M."/>
        </authorList>
    </citation>
    <scope>NUCLEOTIDE SEQUENCE</scope>
    <source>
        <tissue evidence="1">Brain</tissue>
    </source>
</reference>
<sequence>MVGMNSNVNKILPHHRSCSSVTLVQTRFILNDTSSNDSTPVQFHRLSLHQRTSCSTSASQCSLYRRIDNTFIHL</sequence>
<organism evidence="1">
    <name type="scientific">Nothobranchius pienaari</name>
    <dbReference type="NCBI Taxonomy" id="704102"/>
    <lineage>
        <taxon>Eukaryota</taxon>
        <taxon>Metazoa</taxon>
        <taxon>Chordata</taxon>
        <taxon>Craniata</taxon>
        <taxon>Vertebrata</taxon>
        <taxon>Euteleostomi</taxon>
        <taxon>Actinopterygii</taxon>
        <taxon>Neopterygii</taxon>
        <taxon>Teleostei</taxon>
        <taxon>Neoteleostei</taxon>
        <taxon>Acanthomorphata</taxon>
        <taxon>Ovalentaria</taxon>
        <taxon>Atherinomorphae</taxon>
        <taxon>Cyprinodontiformes</taxon>
        <taxon>Nothobranchiidae</taxon>
        <taxon>Nothobranchius</taxon>
    </lineage>
</organism>
<reference evidence="1" key="1">
    <citation type="submission" date="2016-05" db="EMBL/GenBank/DDBJ databases">
        <authorList>
            <person name="Lavstsen T."/>
            <person name="Jespersen J.S."/>
        </authorList>
    </citation>
    <scope>NUCLEOTIDE SEQUENCE</scope>
    <source>
        <tissue evidence="1">Brain</tissue>
    </source>
</reference>
<evidence type="ECO:0000313" key="1">
    <source>
        <dbReference type="EMBL" id="SBR55263.1"/>
    </source>
</evidence>
<name>A0A1A8MEL0_9TELE</name>
<protein>
    <submittedName>
        <fullName evidence="1">Uncharacterized protein</fullName>
    </submittedName>
</protein>
<accession>A0A1A8MEL0</accession>